<dbReference type="RefSeq" id="WP_061567662.1">
    <property type="nucleotide sequence ID" value="NZ_LQYV01000138.1"/>
</dbReference>
<dbReference type="AlphaFoldDB" id="A0A150M9G7"/>
<evidence type="ECO:0000313" key="1">
    <source>
        <dbReference type="EMBL" id="KYD21041.1"/>
    </source>
</evidence>
<protein>
    <submittedName>
        <fullName evidence="1">Uncharacterized protein</fullName>
    </submittedName>
</protein>
<reference evidence="1 2" key="1">
    <citation type="submission" date="2016-01" db="EMBL/GenBank/DDBJ databases">
        <title>Draft Genome Sequences of Seven Thermophilic Sporeformers Isolated from Foods.</title>
        <authorList>
            <person name="Berendsen E.M."/>
            <person name="Wells-Bennik M.H."/>
            <person name="Krawcyk A.O."/>
            <person name="De Jong A."/>
            <person name="Holsappel S."/>
            <person name="Eijlander R.T."/>
            <person name="Kuipers O.P."/>
        </authorList>
    </citation>
    <scope>NUCLEOTIDE SEQUENCE [LARGE SCALE GENOMIC DNA]</scope>
    <source>
        <strain evidence="1 2">B4109</strain>
    </source>
</reference>
<evidence type="ECO:0000313" key="2">
    <source>
        <dbReference type="Proteomes" id="UP000075424"/>
    </source>
</evidence>
<organism evidence="1 2">
    <name type="scientific">Geobacillus stearothermophilus</name>
    <name type="common">Bacillus stearothermophilus</name>
    <dbReference type="NCBI Taxonomy" id="1422"/>
    <lineage>
        <taxon>Bacteria</taxon>
        <taxon>Bacillati</taxon>
        <taxon>Bacillota</taxon>
        <taxon>Bacilli</taxon>
        <taxon>Bacillales</taxon>
        <taxon>Anoxybacillaceae</taxon>
        <taxon>Geobacillus</taxon>
    </lineage>
</organism>
<proteinExistence type="predicted"/>
<dbReference type="Proteomes" id="UP000075424">
    <property type="component" value="Unassembled WGS sequence"/>
</dbReference>
<sequence>MPKLPSAYDFKTLPEAIWFYARTVAEVMKARDRSMHDELMRFKKELHERIDREYDPAAL</sequence>
<dbReference type="EMBL" id="LQYV01000138">
    <property type="protein sequence ID" value="KYD21041.1"/>
    <property type="molecule type" value="Genomic_DNA"/>
</dbReference>
<name>A0A150M9G7_GEOSE</name>
<gene>
    <name evidence="1" type="ORF">B4109_3246</name>
</gene>
<accession>A0A150M9G7</accession>
<dbReference type="PATRIC" id="fig|1422.18.peg.1819"/>
<comment type="caution">
    <text evidence="1">The sequence shown here is derived from an EMBL/GenBank/DDBJ whole genome shotgun (WGS) entry which is preliminary data.</text>
</comment>